<proteinExistence type="predicted"/>
<feature type="non-terminal residue" evidence="1">
    <location>
        <position position="1"/>
    </location>
</feature>
<dbReference type="EMBL" id="CAJVPT010042742">
    <property type="protein sequence ID" value="CAG8730718.1"/>
    <property type="molecule type" value="Genomic_DNA"/>
</dbReference>
<accession>A0ACA9Q2D2</accession>
<name>A0ACA9Q2D2_9GLOM</name>
<dbReference type="Proteomes" id="UP000789525">
    <property type="component" value="Unassembled WGS sequence"/>
</dbReference>
<gene>
    <name evidence="1" type="ORF">ACOLOM_LOCUS11615</name>
</gene>
<feature type="non-terminal residue" evidence="1">
    <location>
        <position position="45"/>
    </location>
</feature>
<evidence type="ECO:0000313" key="1">
    <source>
        <dbReference type="EMBL" id="CAG8730718.1"/>
    </source>
</evidence>
<keyword evidence="2" id="KW-1185">Reference proteome</keyword>
<reference evidence="1" key="1">
    <citation type="submission" date="2021-06" db="EMBL/GenBank/DDBJ databases">
        <authorList>
            <person name="Kallberg Y."/>
            <person name="Tangrot J."/>
            <person name="Rosling A."/>
        </authorList>
    </citation>
    <scope>NUCLEOTIDE SEQUENCE</scope>
    <source>
        <strain evidence="1">CL356</strain>
    </source>
</reference>
<organism evidence="1 2">
    <name type="scientific">Acaulospora colombiana</name>
    <dbReference type="NCBI Taxonomy" id="27376"/>
    <lineage>
        <taxon>Eukaryota</taxon>
        <taxon>Fungi</taxon>
        <taxon>Fungi incertae sedis</taxon>
        <taxon>Mucoromycota</taxon>
        <taxon>Glomeromycotina</taxon>
        <taxon>Glomeromycetes</taxon>
        <taxon>Diversisporales</taxon>
        <taxon>Acaulosporaceae</taxon>
        <taxon>Acaulospora</taxon>
    </lineage>
</organism>
<evidence type="ECO:0000313" key="2">
    <source>
        <dbReference type="Proteomes" id="UP000789525"/>
    </source>
</evidence>
<protein>
    <submittedName>
        <fullName evidence="1">9517_t:CDS:1</fullName>
    </submittedName>
</protein>
<sequence>EWETKKVHKERGAKDGQKNSKKQMFYCRRHPERPQGRRQRSLCPN</sequence>
<comment type="caution">
    <text evidence="1">The sequence shown here is derived from an EMBL/GenBank/DDBJ whole genome shotgun (WGS) entry which is preliminary data.</text>
</comment>